<evidence type="ECO:0000256" key="2">
    <source>
        <dbReference type="ARBA" id="ARBA00022705"/>
    </source>
</evidence>
<keyword evidence="6" id="KW-1185">Reference proteome</keyword>
<dbReference type="NCBIfam" id="TIGR04418">
    <property type="entry name" value="PriB_gamma"/>
    <property type="match status" value="1"/>
</dbReference>
<reference evidence="5" key="1">
    <citation type="submission" date="2017-03" db="EMBL/GenBank/DDBJ databases">
        <authorList>
            <consortium name="AG Boll"/>
        </authorList>
    </citation>
    <scope>NUCLEOTIDE SEQUENCE [LARGE SCALE GENOMIC DNA]</scope>
    <source>
        <strain evidence="5">Chol</strain>
    </source>
</reference>
<dbReference type="GO" id="GO:1990077">
    <property type="term" value="C:primosome complex"/>
    <property type="evidence" value="ECO:0007669"/>
    <property type="project" value="UniProtKB-UniRule"/>
</dbReference>
<comment type="subunit">
    <text evidence="4">Homodimer. Interacts with PriA and DnaT. Component of the replication restart primosome. Primosome assembly occurs via a 'hand-off' mechanism. PriA binds to replication forks, subsequently PriB then DnaT bind; DnaT then displaces ssDNA to generate the helicase loading substrate.</text>
</comment>
<dbReference type="EMBL" id="LT837803">
    <property type="protein sequence ID" value="SMB29045.1"/>
    <property type="molecule type" value="Genomic_DNA"/>
</dbReference>
<comment type="similarity">
    <text evidence="4">Belongs to the PriB family.</text>
</comment>
<dbReference type="Gene3D" id="2.40.50.140">
    <property type="entry name" value="Nucleic acid-binding proteins"/>
    <property type="match status" value="1"/>
</dbReference>
<organism evidence="5 6">
    <name type="scientific">Sterolibacterium denitrificans</name>
    <dbReference type="NCBI Taxonomy" id="157592"/>
    <lineage>
        <taxon>Bacteria</taxon>
        <taxon>Pseudomonadati</taxon>
        <taxon>Pseudomonadota</taxon>
        <taxon>Betaproteobacteria</taxon>
        <taxon>Nitrosomonadales</taxon>
        <taxon>Sterolibacteriaceae</taxon>
        <taxon>Sterolibacterium</taxon>
    </lineage>
</organism>
<name>A0A7Z7MVY2_9PROT</name>
<dbReference type="SUPFAM" id="SSF50249">
    <property type="entry name" value="Nucleic acid-binding proteins"/>
    <property type="match status" value="1"/>
</dbReference>
<dbReference type="PROSITE" id="PS50935">
    <property type="entry name" value="SSB"/>
    <property type="match status" value="1"/>
</dbReference>
<proteinExistence type="inferred from homology"/>
<sequence>MPPLTPPEPEPEFASRPDNRTILTGRLLELSALRYTPAGVPVLGFRIAHSSQQSEADVERAVGCEISAVALGPNAQLMAGAKPGEAVRLTGFLAAKSLKSRSLILHVNEIEFLEGNQNGI</sequence>
<accession>A0A7Z7MVY2</accession>
<keyword evidence="2 4" id="KW-0235">DNA replication</keyword>
<evidence type="ECO:0000313" key="5">
    <source>
        <dbReference type="EMBL" id="SMB29045.1"/>
    </source>
</evidence>
<dbReference type="InterPro" id="IPR012340">
    <property type="entry name" value="NA-bd_OB-fold"/>
</dbReference>
<dbReference type="InterPro" id="IPR000424">
    <property type="entry name" value="Primosome_PriB/ssb"/>
</dbReference>
<dbReference type="GO" id="GO:0006269">
    <property type="term" value="P:DNA replication, synthesis of primer"/>
    <property type="evidence" value="ECO:0007669"/>
    <property type="project" value="UniProtKB-KW"/>
</dbReference>
<keyword evidence="1 4" id="KW-0639">Primosome</keyword>
<evidence type="ECO:0000256" key="4">
    <source>
        <dbReference type="HAMAP-Rule" id="MF_00720"/>
    </source>
</evidence>
<dbReference type="InterPro" id="IPR023646">
    <property type="entry name" value="Prisomal_replication_PriB"/>
</dbReference>
<evidence type="ECO:0000256" key="3">
    <source>
        <dbReference type="ARBA" id="ARBA00023125"/>
    </source>
</evidence>
<comment type="function">
    <text evidence="4">Involved in the restart of stalled replication forks, which reloads the replicative helicase on sites other than the origin of replication; the PriA-PriB pathway is the major replication restart pathway. During primosome assembly it facilitates complex formation between PriA and DnaT on DNA; stabilizes PriA on DNA. Stimulates the DNA unwinding activity of PriA helicase.</text>
</comment>
<dbReference type="PIRSF" id="PIRSF003135">
    <property type="entry name" value="Primosomal_n"/>
    <property type="match status" value="1"/>
</dbReference>
<protein>
    <recommendedName>
        <fullName evidence="4">Replication restart protein PriB</fullName>
    </recommendedName>
</protein>
<dbReference type="Proteomes" id="UP000242886">
    <property type="component" value="Chromosome SDENCHOL"/>
</dbReference>
<dbReference type="RefSeq" id="WP_269084064.1">
    <property type="nucleotide sequence ID" value="NZ_LFZK01000001.1"/>
</dbReference>
<dbReference type="Pfam" id="PF22657">
    <property type="entry name" value="SSB_1"/>
    <property type="match status" value="1"/>
</dbReference>
<dbReference type="HAMAP" id="MF_00720">
    <property type="entry name" value="PriB"/>
    <property type="match status" value="1"/>
</dbReference>
<dbReference type="GO" id="GO:0003697">
    <property type="term" value="F:single-stranded DNA binding"/>
    <property type="evidence" value="ECO:0007669"/>
    <property type="project" value="UniProtKB-UniRule"/>
</dbReference>
<evidence type="ECO:0000313" key="6">
    <source>
        <dbReference type="Proteomes" id="UP000242886"/>
    </source>
</evidence>
<dbReference type="AlphaFoldDB" id="A0A7Z7MVY2"/>
<evidence type="ECO:0000256" key="1">
    <source>
        <dbReference type="ARBA" id="ARBA00022515"/>
    </source>
</evidence>
<keyword evidence="3 4" id="KW-0238">DNA-binding</keyword>
<gene>
    <name evidence="4" type="primary">priB</name>
    <name evidence="5" type="ORF">SDENCHOL_20750</name>
</gene>